<dbReference type="Proteomes" id="UP001387364">
    <property type="component" value="Chromosome"/>
</dbReference>
<gene>
    <name evidence="1" type="ORF">WDJ61_08770</name>
</gene>
<sequence>MLYATQPYIITSRQIERGQQKISQTEEYLHLYQDKVITASHEFQIIEVHDMSFRLLSANYGFFYLHTIRGVFAYVVTSSPHDFIDAYKKIK</sequence>
<accession>A0ABZ2NBQ4</accession>
<evidence type="ECO:0000313" key="2">
    <source>
        <dbReference type="Proteomes" id="UP001387364"/>
    </source>
</evidence>
<proteinExistence type="predicted"/>
<keyword evidence="2" id="KW-1185">Reference proteome</keyword>
<reference evidence="1 2" key="1">
    <citation type="submission" date="2024-02" db="EMBL/GenBank/DDBJ databases">
        <title>Seven novel Bacillus-like species.</title>
        <authorList>
            <person name="Liu G."/>
        </authorList>
    </citation>
    <scope>NUCLEOTIDE SEQUENCE [LARGE SCALE GENOMIC DNA]</scope>
    <source>
        <strain evidence="1 2">FJAT-52991</strain>
    </source>
</reference>
<protein>
    <submittedName>
        <fullName evidence="1">Uncharacterized protein</fullName>
    </submittedName>
</protein>
<name>A0ABZ2NBQ4_9BACI</name>
<dbReference type="EMBL" id="CP147404">
    <property type="protein sequence ID" value="WXB94700.1"/>
    <property type="molecule type" value="Genomic_DNA"/>
</dbReference>
<organism evidence="1 2">
    <name type="scientific">Bacillus kandeliae</name>
    <dbReference type="NCBI Taxonomy" id="3129297"/>
    <lineage>
        <taxon>Bacteria</taxon>
        <taxon>Bacillati</taxon>
        <taxon>Bacillota</taxon>
        <taxon>Bacilli</taxon>
        <taxon>Bacillales</taxon>
        <taxon>Bacillaceae</taxon>
        <taxon>Bacillus</taxon>
    </lineage>
</organism>
<dbReference type="RefSeq" id="WP_338754515.1">
    <property type="nucleotide sequence ID" value="NZ_CP147404.1"/>
</dbReference>
<evidence type="ECO:0000313" key="1">
    <source>
        <dbReference type="EMBL" id="WXB94700.1"/>
    </source>
</evidence>